<organism evidence="2 3">
    <name type="scientific">Plakobranchus ocellatus</name>
    <dbReference type="NCBI Taxonomy" id="259542"/>
    <lineage>
        <taxon>Eukaryota</taxon>
        <taxon>Metazoa</taxon>
        <taxon>Spiralia</taxon>
        <taxon>Lophotrochozoa</taxon>
        <taxon>Mollusca</taxon>
        <taxon>Gastropoda</taxon>
        <taxon>Heterobranchia</taxon>
        <taxon>Euthyneura</taxon>
        <taxon>Panpulmonata</taxon>
        <taxon>Sacoglossa</taxon>
        <taxon>Placobranchoidea</taxon>
        <taxon>Plakobranchidae</taxon>
        <taxon>Plakobranchus</taxon>
    </lineage>
</organism>
<evidence type="ECO:0000313" key="2">
    <source>
        <dbReference type="EMBL" id="GFO18003.1"/>
    </source>
</evidence>
<evidence type="ECO:0000256" key="1">
    <source>
        <dbReference type="SAM" id="MobiDB-lite"/>
    </source>
</evidence>
<accession>A0AAV4BFS3</accession>
<dbReference type="EMBL" id="BLXT01004926">
    <property type="protein sequence ID" value="GFO18003.1"/>
    <property type="molecule type" value="Genomic_DNA"/>
</dbReference>
<feature type="compositionally biased region" description="Basic and acidic residues" evidence="1">
    <location>
        <begin position="24"/>
        <end position="58"/>
    </location>
</feature>
<sequence>MIGGEKGDTVVRRVKIGRGKRGHGREDIGDGKGKSERGREDSGDGRGKRGRGSEKNFENENDCSLIKREQKIPSFPVTHNHPQVEMHYGCFQNLIASAEYTI</sequence>
<protein>
    <submittedName>
        <fullName evidence="2">Uncharacterized protein</fullName>
    </submittedName>
</protein>
<feature type="region of interest" description="Disordered" evidence="1">
    <location>
        <begin position="1"/>
        <end position="64"/>
    </location>
</feature>
<name>A0AAV4BFS3_9GAST</name>
<keyword evidence="3" id="KW-1185">Reference proteome</keyword>
<evidence type="ECO:0000313" key="3">
    <source>
        <dbReference type="Proteomes" id="UP000735302"/>
    </source>
</evidence>
<reference evidence="2 3" key="1">
    <citation type="journal article" date="2021" name="Elife">
        <title>Chloroplast acquisition without the gene transfer in kleptoplastic sea slugs, Plakobranchus ocellatus.</title>
        <authorList>
            <person name="Maeda T."/>
            <person name="Takahashi S."/>
            <person name="Yoshida T."/>
            <person name="Shimamura S."/>
            <person name="Takaki Y."/>
            <person name="Nagai Y."/>
            <person name="Toyoda A."/>
            <person name="Suzuki Y."/>
            <person name="Arimoto A."/>
            <person name="Ishii H."/>
            <person name="Satoh N."/>
            <person name="Nishiyama T."/>
            <person name="Hasebe M."/>
            <person name="Maruyama T."/>
            <person name="Minagawa J."/>
            <person name="Obokata J."/>
            <person name="Shigenobu S."/>
        </authorList>
    </citation>
    <scope>NUCLEOTIDE SEQUENCE [LARGE SCALE GENOMIC DNA]</scope>
</reference>
<comment type="caution">
    <text evidence="2">The sequence shown here is derived from an EMBL/GenBank/DDBJ whole genome shotgun (WGS) entry which is preliminary data.</text>
</comment>
<proteinExistence type="predicted"/>
<feature type="compositionally biased region" description="Basic residues" evidence="1">
    <location>
        <begin position="12"/>
        <end position="23"/>
    </location>
</feature>
<feature type="compositionally biased region" description="Basic and acidic residues" evidence="1">
    <location>
        <begin position="1"/>
        <end position="11"/>
    </location>
</feature>
<dbReference type="AlphaFoldDB" id="A0AAV4BFS3"/>
<dbReference type="Proteomes" id="UP000735302">
    <property type="component" value="Unassembled WGS sequence"/>
</dbReference>
<gene>
    <name evidence="2" type="ORF">PoB_004450800</name>
</gene>